<dbReference type="eggNOG" id="ENOG502TIE9">
    <property type="taxonomic scope" value="Eukaryota"/>
</dbReference>
<dbReference type="PANTHER" id="PTHR35182:SF5">
    <property type="entry name" value="SECRETED PROTEIN-RELATED"/>
    <property type="match status" value="1"/>
</dbReference>
<dbReference type="Proteomes" id="UP000001940">
    <property type="component" value="Chromosome IV"/>
</dbReference>
<feature type="chain" id="PRO_5004335283" evidence="1">
    <location>
        <begin position="21"/>
        <end position="126"/>
    </location>
</feature>
<dbReference type="SMR" id="Q9N4E4"/>
<dbReference type="AGR" id="WB:WBGene00022230"/>
<dbReference type="CTD" id="190645"/>
<dbReference type="GeneID" id="190645"/>
<dbReference type="OrthoDB" id="5835676at2759"/>
<evidence type="ECO:0000256" key="1">
    <source>
        <dbReference type="SAM" id="SignalP"/>
    </source>
</evidence>
<dbReference type="WormBase" id="Y73B6A.3">
    <property type="protein sequence ID" value="CE22960"/>
    <property type="gene ID" value="WBGene00022230"/>
</dbReference>
<dbReference type="FunCoup" id="Q9N4E4">
    <property type="interactions" value="811"/>
</dbReference>
<keyword evidence="3" id="KW-1185">Reference proteome</keyword>
<dbReference type="PhylomeDB" id="Q9N4E4"/>
<dbReference type="KEGG" id="cel:CELE_Y73B6A.3"/>
<dbReference type="PaxDb" id="6239-Y73B6A.3"/>
<dbReference type="RefSeq" id="NP_501032.1">
    <property type="nucleotide sequence ID" value="NM_068631.1"/>
</dbReference>
<name>Q9N4E4_CAEEL</name>
<evidence type="ECO:0000313" key="2">
    <source>
        <dbReference type="EMBL" id="CCD62341.1"/>
    </source>
</evidence>
<dbReference type="OMA" id="WRMIMAK"/>
<dbReference type="UCSC" id="Y73B6A.3">
    <property type="organism name" value="c. elegans"/>
</dbReference>
<feature type="signal peptide" evidence="1">
    <location>
        <begin position="1"/>
        <end position="20"/>
    </location>
</feature>
<reference evidence="2 3" key="1">
    <citation type="journal article" date="1998" name="Science">
        <title>Genome sequence of the nematode C. elegans: a platform for investigating biology.</title>
        <authorList>
            <consortium name="The C. elegans sequencing consortium"/>
            <person name="Sulson J.E."/>
            <person name="Waterston R."/>
        </authorList>
    </citation>
    <scope>NUCLEOTIDE SEQUENCE [LARGE SCALE GENOMIC DNA]</scope>
    <source>
        <strain evidence="2 3">Bristol N2</strain>
    </source>
</reference>
<evidence type="ECO:0000313" key="3">
    <source>
        <dbReference type="Proteomes" id="UP000001940"/>
    </source>
</evidence>
<gene>
    <name evidence="2" type="ORF">CELE_Y73B6A.3</name>
    <name evidence="2 4" type="ORF">Y73B6A.3</name>
</gene>
<proteinExistence type="predicted"/>
<dbReference type="HOGENOM" id="CLU_154796_2_0_1"/>
<protein>
    <submittedName>
        <fullName evidence="2">TransThyretin-Related family domain</fullName>
    </submittedName>
</protein>
<evidence type="ECO:0000313" key="4">
    <source>
        <dbReference type="WormBase" id="Y73B6A.3"/>
    </source>
</evidence>
<dbReference type="EMBL" id="BX284604">
    <property type="protein sequence ID" value="CCD62341.1"/>
    <property type="molecule type" value="Genomic_DNA"/>
</dbReference>
<sequence>MVRVLLVAIALIALIVQVDSDSMPWRMIMAKPGDRVEIGYYNPKNITRFVKNAKGVGQEHVFRVCNGKNKTKCGFWENVKTKKKVEPKTTYNKKKNLLIIQKVSALDAGTYRTPEYDTVDLYIQTD</sequence>
<dbReference type="PANTHER" id="PTHR35182">
    <property type="entry name" value="PROTEIN CBG13762"/>
    <property type="match status" value="1"/>
</dbReference>
<organism evidence="2 3">
    <name type="scientific">Caenorhabditis elegans</name>
    <dbReference type="NCBI Taxonomy" id="6239"/>
    <lineage>
        <taxon>Eukaryota</taxon>
        <taxon>Metazoa</taxon>
        <taxon>Ecdysozoa</taxon>
        <taxon>Nematoda</taxon>
        <taxon>Chromadorea</taxon>
        <taxon>Rhabditida</taxon>
        <taxon>Rhabditina</taxon>
        <taxon>Rhabditomorpha</taxon>
        <taxon>Rhabditoidea</taxon>
        <taxon>Rhabditidae</taxon>
        <taxon>Peloderinae</taxon>
        <taxon>Caenorhabditis</taxon>
    </lineage>
</organism>
<keyword evidence="1" id="KW-0732">Signal</keyword>
<dbReference type="InParanoid" id="Q9N4E4"/>
<dbReference type="Bgee" id="WBGene00022230">
    <property type="expression patterns" value="Expressed in larva and 1 other cell type or tissue"/>
</dbReference>
<accession>Q9N4E4</accession>
<dbReference type="AlphaFoldDB" id="Q9N4E4"/>